<dbReference type="Proteomes" id="UP000076738">
    <property type="component" value="Unassembled WGS sequence"/>
</dbReference>
<evidence type="ECO:0000313" key="3">
    <source>
        <dbReference type="Proteomes" id="UP000076738"/>
    </source>
</evidence>
<gene>
    <name evidence="2" type="ORF">CALVIDRAFT_328386</name>
</gene>
<protein>
    <submittedName>
        <fullName evidence="2">Uncharacterized protein</fullName>
    </submittedName>
</protein>
<keyword evidence="1" id="KW-0812">Transmembrane</keyword>
<proteinExistence type="predicted"/>
<organism evidence="2 3">
    <name type="scientific">Calocera viscosa (strain TUFC12733)</name>
    <dbReference type="NCBI Taxonomy" id="1330018"/>
    <lineage>
        <taxon>Eukaryota</taxon>
        <taxon>Fungi</taxon>
        <taxon>Dikarya</taxon>
        <taxon>Basidiomycota</taxon>
        <taxon>Agaricomycotina</taxon>
        <taxon>Dacrymycetes</taxon>
        <taxon>Dacrymycetales</taxon>
        <taxon>Dacrymycetaceae</taxon>
        <taxon>Calocera</taxon>
    </lineage>
</organism>
<dbReference type="AlphaFoldDB" id="A0A167QWQ4"/>
<name>A0A167QWQ4_CALVF</name>
<feature type="transmembrane region" description="Helical" evidence="1">
    <location>
        <begin position="20"/>
        <end position="37"/>
    </location>
</feature>
<dbReference type="EMBL" id="KV417270">
    <property type="protein sequence ID" value="KZP00322.1"/>
    <property type="molecule type" value="Genomic_DNA"/>
</dbReference>
<keyword evidence="3" id="KW-1185">Reference proteome</keyword>
<evidence type="ECO:0000256" key="1">
    <source>
        <dbReference type="SAM" id="Phobius"/>
    </source>
</evidence>
<reference evidence="2 3" key="1">
    <citation type="journal article" date="2016" name="Mol. Biol. Evol.">
        <title>Comparative Genomics of Early-Diverging Mushroom-Forming Fungi Provides Insights into the Origins of Lignocellulose Decay Capabilities.</title>
        <authorList>
            <person name="Nagy L.G."/>
            <person name="Riley R."/>
            <person name="Tritt A."/>
            <person name="Adam C."/>
            <person name="Daum C."/>
            <person name="Floudas D."/>
            <person name="Sun H."/>
            <person name="Yadav J.S."/>
            <person name="Pangilinan J."/>
            <person name="Larsson K.H."/>
            <person name="Matsuura K."/>
            <person name="Barry K."/>
            <person name="Labutti K."/>
            <person name="Kuo R."/>
            <person name="Ohm R.A."/>
            <person name="Bhattacharya S.S."/>
            <person name="Shirouzu T."/>
            <person name="Yoshinaga Y."/>
            <person name="Martin F.M."/>
            <person name="Grigoriev I.V."/>
            <person name="Hibbett D.S."/>
        </authorList>
    </citation>
    <scope>NUCLEOTIDE SEQUENCE [LARGE SCALE GENOMIC DNA]</scope>
    <source>
        <strain evidence="2 3">TUFC12733</strain>
    </source>
</reference>
<sequence>MTRIYAQTSVFCTNAPMKSPASYVWVLCVYCSGLFLRPRRRSGSSRKSEPFRGCRLISAEEGRHRTLDPPCLLRPAPHNYTRHDSRLRRARLWNRRRKWCCRCRWDALCLADSPVPPAHSTLGSRYVLVRRRPLRGHYDGPYICRALSPSSNDP</sequence>
<keyword evidence="1" id="KW-0472">Membrane</keyword>
<keyword evidence="1" id="KW-1133">Transmembrane helix</keyword>
<accession>A0A167QWQ4</accession>
<evidence type="ECO:0000313" key="2">
    <source>
        <dbReference type="EMBL" id="KZP00322.1"/>
    </source>
</evidence>